<accession>A0ABX8NH54</accession>
<proteinExistence type="predicted"/>
<protein>
    <recommendedName>
        <fullName evidence="3">YD repeat-containing protein</fullName>
    </recommendedName>
</protein>
<dbReference type="RefSeq" id="WP_217866852.1">
    <property type="nucleotide sequence ID" value="NZ_CP077077.1"/>
</dbReference>
<sequence>MSQAIFHSQAGNFLEFIKTGVDARTGQFTVALALPLPPANQLCGPTMAITLAFNMLGSTVNRGYGAGWSLALSEISLDQNSPKLSLGSGEQFAIDLKHSSFEPGQSLRLLDQKLNALNVIPQVDGSVRVIKKSGECEILRKQQASSARYMLEEMRSPEGRRLYFKWLPHGDDDYVLEAVRDEQRTLLDVANAGTDVTLTLNPQSAKSTALTLSVSNDRLTAIALPGLTNPLEIEYSIVSLGDVGHLQLPTRVTSPLGATDSIQWAADNDGHQLPEGAAFPYLPRVSVWTHSSGSPHTELTHTYQWIGAHNYLGFGSDQAFDWQAGRDNLYEVNNAYHYQVVETLTDGAGQPLGTIDRTWNRFHLLVSESTRKGACEILNTTVYGVDPALTWEQQPAWCQLPREISTTYIDHAAKDVSRTETTSYQYDDHGNIIHVRHPTGVEEFTTYYPAEGAEGCPPDPLGMVRFIKRKSTHPAKPSGDAPTLSTTYSYQALASLIEGEAAHIVIASESLIDEQDGRVLEQTRQSFVTTPGPTYGRELKTITTLNGKPTATQYAYTLTDLKLISETSTIGFEQDEEHRSTTTSAQCLHNGQTIWTRSESGVVTRYEYDAIGRIVRTVNALNSPFQTEQLVRYHLADEVAKRLQANTTELPLMIEQVEVTGQRQRYWLDGDGRTLRIETEDLDRSRDLFRETGRSTYDALGRLIKQAHQDWLAHGAAEPQVSTTTTAFDDWGQETLSISADGVTTHLKRSPVTLRSEQWQEAGDLCSPRLVVLSNTAGSPVEQQHHDTDGNLVRTLKLTRDGLNRVIEEQLIAPGMPPRITRMRYDHYSRVVEKHLADGTVLSWQFAAHSDGQHPESVTATPAEQEQQA</sequence>
<evidence type="ECO:0000313" key="1">
    <source>
        <dbReference type="EMBL" id="QXH55459.1"/>
    </source>
</evidence>
<evidence type="ECO:0008006" key="3">
    <source>
        <dbReference type="Google" id="ProtNLM"/>
    </source>
</evidence>
<dbReference type="EMBL" id="CP077077">
    <property type="protein sequence ID" value="QXH55459.1"/>
    <property type="molecule type" value="Genomic_DNA"/>
</dbReference>
<name>A0ABX8NH54_9PSED</name>
<gene>
    <name evidence="1" type="ORF">KSS90_19290</name>
</gene>
<dbReference type="Proteomes" id="UP000824010">
    <property type="component" value="Chromosome"/>
</dbReference>
<reference evidence="1 2" key="1">
    <citation type="journal article" date="2021" name="Microorganisms">
        <title>The Ever-Expanding Pseudomonas Genus: Description of 43 New Species and Partition of the Pseudomonas putida Group.</title>
        <authorList>
            <person name="Girard L."/>
            <person name="Lood C."/>
            <person name="Hofte M."/>
            <person name="Vandamme P."/>
            <person name="Rokni-Zadeh H."/>
            <person name="van Noort V."/>
            <person name="Lavigne R."/>
            <person name="De Mot R."/>
        </authorList>
    </citation>
    <scope>NUCLEOTIDE SEQUENCE [LARGE SCALE GENOMIC DNA]</scope>
    <source>
        <strain evidence="1 2">COW77</strain>
    </source>
</reference>
<keyword evidence="2" id="KW-1185">Reference proteome</keyword>
<evidence type="ECO:0000313" key="2">
    <source>
        <dbReference type="Proteomes" id="UP000824010"/>
    </source>
</evidence>
<organism evidence="1 2">
    <name type="scientific">Pseudomonas maumuensis</name>
    <dbReference type="NCBI Taxonomy" id="2842354"/>
    <lineage>
        <taxon>Bacteria</taxon>
        <taxon>Pseudomonadati</taxon>
        <taxon>Pseudomonadota</taxon>
        <taxon>Gammaproteobacteria</taxon>
        <taxon>Pseudomonadales</taxon>
        <taxon>Pseudomonadaceae</taxon>
        <taxon>Pseudomonas</taxon>
    </lineage>
</organism>